<dbReference type="Pfam" id="PF00512">
    <property type="entry name" value="HisKA"/>
    <property type="match status" value="1"/>
</dbReference>
<keyword evidence="11" id="KW-0547">Nucleotide-binding</keyword>
<dbReference type="InterPro" id="IPR013656">
    <property type="entry name" value="PAS_4"/>
</dbReference>
<reference evidence="11 13" key="2">
    <citation type="submission" date="2024-09" db="EMBL/GenBank/DDBJ databases">
        <title>Description of Labrys sedimenti sp. nov., isolated from a diclofenac-degrading enrichment culture, and genome-based reclassification of Labrys portucalensis as a later heterotypic synonym of Labrys neptuniae.</title>
        <authorList>
            <person name="Tancsics A."/>
            <person name="Csepanyi A."/>
        </authorList>
    </citation>
    <scope>NUCLEOTIDE SEQUENCE [LARGE SCALE GENOMIC DNA]</scope>
    <source>
        <strain evidence="11 13">LMG 23412</strain>
    </source>
</reference>
<dbReference type="InterPro" id="IPR036097">
    <property type="entry name" value="HisK_dim/P_sf"/>
</dbReference>
<dbReference type="SMART" id="SM00387">
    <property type="entry name" value="HATPase_c"/>
    <property type="match status" value="1"/>
</dbReference>
<comment type="catalytic activity">
    <reaction evidence="1">
        <text>ATP + protein L-histidine = ADP + protein N-phospho-L-histidine.</text>
        <dbReference type="EC" id="2.7.13.3"/>
    </reaction>
</comment>
<evidence type="ECO:0000256" key="4">
    <source>
        <dbReference type="ARBA" id="ARBA00022679"/>
    </source>
</evidence>
<accession>A0ABV6ZLN3</accession>
<dbReference type="SMART" id="SM00388">
    <property type="entry name" value="HisKA"/>
    <property type="match status" value="1"/>
</dbReference>
<keyword evidence="8" id="KW-0812">Transmembrane</keyword>
<dbReference type="EMBL" id="JBHGPK010000016">
    <property type="protein sequence ID" value="MFC2253103.1"/>
    <property type="molecule type" value="Genomic_DNA"/>
</dbReference>
<dbReference type="Proteomes" id="UP001595190">
    <property type="component" value="Unassembled WGS sequence"/>
</dbReference>
<evidence type="ECO:0000256" key="5">
    <source>
        <dbReference type="ARBA" id="ARBA00022777"/>
    </source>
</evidence>
<evidence type="ECO:0000313" key="12">
    <source>
        <dbReference type="Proteomes" id="UP001555786"/>
    </source>
</evidence>
<evidence type="ECO:0000259" key="9">
    <source>
        <dbReference type="PROSITE" id="PS50109"/>
    </source>
</evidence>
<keyword evidence="4" id="KW-0808">Transferase</keyword>
<dbReference type="CDD" id="cd00130">
    <property type="entry name" value="PAS"/>
    <property type="match status" value="1"/>
</dbReference>
<keyword evidence="7 8" id="KW-0472">Membrane</keyword>
<dbReference type="InterPro" id="IPR003594">
    <property type="entry name" value="HATPase_dom"/>
</dbReference>
<keyword evidence="11" id="KW-0067">ATP-binding</keyword>
<dbReference type="InterPro" id="IPR004358">
    <property type="entry name" value="Sig_transdc_His_kin-like_C"/>
</dbReference>
<dbReference type="Gene3D" id="3.30.450.20">
    <property type="entry name" value="PAS domain"/>
    <property type="match status" value="1"/>
</dbReference>
<protein>
    <recommendedName>
        <fullName evidence="2">histidine kinase</fullName>
        <ecNumber evidence="2">2.7.13.3</ecNumber>
    </recommendedName>
</protein>
<dbReference type="Gene3D" id="3.30.565.10">
    <property type="entry name" value="Histidine kinase-like ATPase, C-terminal domain"/>
    <property type="match status" value="1"/>
</dbReference>
<keyword evidence="8" id="KW-1133">Transmembrane helix</keyword>
<dbReference type="InterPro" id="IPR005467">
    <property type="entry name" value="His_kinase_dom"/>
</dbReference>
<dbReference type="RefSeq" id="WP_311944227.1">
    <property type="nucleotide sequence ID" value="NZ_JAVSCS010000045.1"/>
</dbReference>
<evidence type="ECO:0000256" key="2">
    <source>
        <dbReference type="ARBA" id="ARBA00012438"/>
    </source>
</evidence>
<proteinExistence type="predicted"/>
<dbReference type="InterPro" id="IPR036890">
    <property type="entry name" value="HATPase_C_sf"/>
</dbReference>
<dbReference type="EC" id="2.7.13.3" evidence="2"/>
<evidence type="ECO:0000256" key="7">
    <source>
        <dbReference type="ARBA" id="ARBA00023136"/>
    </source>
</evidence>
<dbReference type="PANTHER" id="PTHR45453">
    <property type="entry name" value="PHOSPHATE REGULON SENSOR PROTEIN PHOR"/>
    <property type="match status" value="1"/>
</dbReference>
<evidence type="ECO:0000256" key="3">
    <source>
        <dbReference type="ARBA" id="ARBA00022553"/>
    </source>
</evidence>
<dbReference type="Pfam" id="PF08448">
    <property type="entry name" value="PAS_4"/>
    <property type="match status" value="1"/>
</dbReference>
<dbReference type="Proteomes" id="UP001555786">
    <property type="component" value="Unassembled WGS sequence"/>
</dbReference>
<dbReference type="EMBL" id="JBFNQD010000007">
    <property type="protein sequence ID" value="MEW9308097.1"/>
    <property type="molecule type" value="Genomic_DNA"/>
</dbReference>
<evidence type="ECO:0000313" key="13">
    <source>
        <dbReference type="Proteomes" id="UP001595190"/>
    </source>
</evidence>
<sequence>MSMVMERSWLLTKLAWSGVAGPVSSNRNILNRIWGRRWLVLSIAVLLAALVLWDSANPWHGLLIFAMIVAATGTIPSTGGHDGSIQPTLPEGGGKPSFDDLVMAIPDPVIVLDSELAVRYFNRRARDIVPNLRISEALTYALRVPELIDAIRSALDTGASRQIEYSERVPIDRVIEAQISTIAGENGRTAFVVIVLRDVTQRHRVEQMRVDFVANASHELRTPLASLLGFVETLQGPARNDAAAREKFLDIMRSQANRMSRLIDDLLSLSRIELNAHVQPDKPVELGAVVGHVADTLGPLAQDRSVTLSVDKRVPMLEVRGERDELIRVFENLVENAIKYGASGGKVEVTLDSQPKPQGKGREAVVTVRDYGPGIEAEHVPRLTERFYRVDAAKSREKGGTGLGLAIVKHIVARHRGRLGIESVPGESTVFSVRIDQID</sequence>
<reference evidence="10 12" key="1">
    <citation type="submission" date="2024-07" db="EMBL/GenBank/DDBJ databases">
        <title>Description of Labrys sedimenti sp. nov., isolated from a diclofenac-degrading enrichment culture.</title>
        <authorList>
            <person name="Tancsics A."/>
            <person name="Csepanyi A."/>
        </authorList>
    </citation>
    <scope>NUCLEOTIDE SEQUENCE [LARGE SCALE GENOMIC DNA]</scope>
    <source>
        <strain evidence="10 12">LMG 23578</strain>
    </source>
</reference>
<evidence type="ECO:0000256" key="6">
    <source>
        <dbReference type="ARBA" id="ARBA00023012"/>
    </source>
</evidence>
<feature type="transmembrane region" description="Helical" evidence="8">
    <location>
        <begin position="35"/>
        <end position="53"/>
    </location>
</feature>
<dbReference type="InterPro" id="IPR035965">
    <property type="entry name" value="PAS-like_dom_sf"/>
</dbReference>
<evidence type="ECO:0000256" key="1">
    <source>
        <dbReference type="ARBA" id="ARBA00000085"/>
    </source>
</evidence>
<feature type="domain" description="Histidine kinase" evidence="9">
    <location>
        <begin position="215"/>
        <end position="439"/>
    </location>
</feature>
<dbReference type="SUPFAM" id="SSF47384">
    <property type="entry name" value="Homodimeric domain of signal transducing histidine kinase"/>
    <property type="match status" value="1"/>
</dbReference>
<dbReference type="Gene3D" id="1.10.287.130">
    <property type="match status" value="1"/>
</dbReference>
<evidence type="ECO:0000313" key="10">
    <source>
        <dbReference type="EMBL" id="MEW9308097.1"/>
    </source>
</evidence>
<comment type="caution">
    <text evidence="11">The sequence shown here is derived from an EMBL/GenBank/DDBJ whole genome shotgun (WGS) entry which is preliminary data.</text>
</comment>
<keyword evidence="6" id="KW-0902">Two-component regulatory system</keyword>
<dbReference type="Pfam" id="PF02518">
    <property type="entry name" value="HATPase_c"/>
    <property type="match status" value="1"/>
</dbReference>
<dbReference type="InterPro" id="IPR050351">
    <property type="entry name" value="BphY/WalK/GraS-like"/>
</dbReference>
<keyword evidence="12" id="KW-1185">Reference proteome</keyword>
<gene>
    <name evidence="10" type="ORF">ABXS05_21255</name>
    <name evidence="11" type="ORF">ACETRX_25920</name>
</gene>
<dbReference type="SUPFAM" id="SSF55874">
    <property type="entry name" value="ATPase domain of HSP90 chaperone/DNA topoisomerase II/histidine kinase"/>
    <property type="match status" value="1"/>
</dbReference>
<dbReference type="InterPro" id="IPR000014">
    <property type="entry name" value="PAS"/>
</dbReference>
<dbReference type="PANTHER" id="PTHR45453:SF1">
    <property type="entry name" value="PHOSPHATE REGULON SENSOR PROTEIN PHOR"/>
    <property type="match status" value="1"/>
</dbReference>
<dbReference type="PROSITE" id="PS50109">
    <property type="entry name" value="HIS_KIN"/>
    <property type="match status" value="1"/>
</dbReference>
<keyword evidence="3" id="KW-0597">Phosphoprotein</keyword>
<dbReference type="GO" id="GO:0005524">
    <property type="term" value="F:ATP binding"/>
    <property type="evidence" value="ECO:0007669"/>
    <property type="project" value="UniProtKB-KW"/>
</dbReference>
<dbReference type="InterPro" id="IPR003661">
    <property type="entry name" value="HisK_dim/P_dom"/>
</dbReference>
<keyword evidence="5" id="KW-0418">Kinase</keyword>
<evidence type="ECO:0000313" key="11">
    <source>
        <dbReference type="EMBL" id="MFC2253103.1"/>
    </source>
</evidence>
<name>A0ABV6ZLN3_9HYPH</name>
<dbReference type="CDD" id="cd00082">
    <property type="entry name" value="HisKA"/>
    <property type="match status" value="1"/>
</dbReference>
<dbReference type="PRINTS" id="PR00344">
    <property type="entry name" value="BCTRLSENSOR"/>
</dbReference>
<dbReference type="SUPFAM" id="SSF55785">
    <property type="entry name" value="PYP-like sensor domain (PAS domain)"/>
    <property type="match status" value="1"/>
</dbReference>
<evidence type="ECO:0000256" key="8">
    <source>
        <dbReference type="SAM" id="Phobius"/>
    </source>
</evidence>
<organism evidence="11 13">
    <name type="scientific">Labrys neptuniae</name>
    <dbReference type="NCBI Taxonomy" id="376174"/>
    <lineage>
        <taxon>Bacteria</taxon>
        <taxon>Pseudomonadati</taxon>
        <taxon>Pseudomonadota</taxon>
        <taxon>Alphaproteobacteria</taxon>
        <taxon>Hyphomicrobiales</taxon>
        <taxon>Xanthobacteraceae</taxon>
        <taxon>Labrys</taxon>
    </lineage>
</organism>